<accession>A0A9P1ED35</accession>
<dbReference type="InterPro" id="IPR041588">
    <property type="entry name" value="Integrase_H2C2"/>
</dbReference>
<dbReference type="Gene3D" id="1.10.340.70">
    <property type="match status" value="1"/>
</dbReference>
<keyword evidence="6" id="KW-0695">RNA-directed DNA polymerase</keyword>
<dbReference type="GO" id="GO:0004523">
    <property type="term" value="F:RNA-DNA hybrid ribonuclease activity"/>
    <property type="evidence" value="ECO:0007669"/>
    <property type="project" value="InterPro"/>
</dbReference>
<evidence type="ECO:0000256" key="3">
    <source>
        <dbReference type="ARBA" id="ARBA00022722"/>
    </source>
</evidence>
<keyword evidence="2" id="KW-0548">Nucleotidyltransferase</keyword>
<evidence type="ECO:0000256" key="6">
    <source>
        <dbReference type="ARBA" id="ARBA00022918"/>
    </source>
</evidence>
<protein>
    <recommendedName>
        <fullName evidence="7">RNase H type-1 domain-containing protein</fullName>
    </recommendedName>
</protein>
<evidence type="ECO:0000256" key="1">
    <source>
        <dbReference type="ARBA" id="ARBA00022679"/>
    </source>
</evidence>
<dbReference type="EMBL" id="CAMAPE010000035">
    <property type="protein sequence ID" value="CAH9096527.1"/>
    <property type="molecule type" value="Genomic_DNA"/>
</dbReference>
<dbReference type="Proteomes" id="UP001152484">
    <property type="component" value="Unassembled WGS sequence"/>
</dbReference>
<dbReference type="InterPro" id="IPR036397">
    <property type="entry name" value="RNaseH_sf"/>
</dbReference>
<dbReference type="SUPFAM" id="SSF53098">
    <property type="entry name" value="Ribonuclease H-like"/>
    <property type="match status" value="1"/>
</dbReference>
<dbReference type="PROSITE" id="PS50879">
    <property type="entry name" value="RNASE_H_1"/>
    <property type="match status" value="1"/>
</dbReference>
<comment type="caution">
    <text evidence="8">The sequence shown here is derived from an EMBL/GenBank/DDBJ whole genome shotgun (WGS) entry which is preliminary data.</text>
</comment>
<proteinExistence type="predicted"/>
<dbReference type="SUPFAM" id="SSF56672">
    <property type="entry name" value="DNA/RNA polymerases"/>
    <property type="match status" value="1"/>
</dbReference>
<dbReference type="OrthoDB" id="1302587at2759"/>
<evidence type="ECO:0000256" key="5">
    <source>
        <dbReference type="ARBA" id="ARBA00022801"/>
    </source>
</evidence>
<keyword evidence="1" id="KW-0808">Transferase</keyword>
<keyword evidence="3" id="KW-0540">Nuclease</keyword>
<sequence length="450" mass="50620">MYLAVADLAVNSVLLKEEDGIQRPIYFVSKALNRPETRYTLMEKTVLTLIAAIKRLAPYFQVHPITVYTTQPLATILRNPMASGRITKWSLLIGQYEVDFKPRTTIKGQALADFIAECIARPSETKSESSMLDNWWEMYVDGASSTWGCGGGDVITSHEGFKAYYSIYFDFKVTNNEAEYEALIAGLKYAKTLGADRLKVRSDSQLVVNQLNGTTEAKEERMKAYKELVEEQISKFEQVVLDQVSRTENAEADILSKLENAAFDDRAQMIPAHIQRFAHRETLTTPTTMILQVEAISYAVPSWVTYMATYLKDGTLSEDKNSAYNIKCIQRRASMFELVDGQLYKKTFRGPYLKCLPPGLVAAVMEEIHEGICSSHLGPKTLTRKIILQGYYWPTIQQDCFAHTRKCKVCQVHAPVPGRPTTFYTPMTIALPFARWGIDLLGPLLTAPGG</sequence>
<dbReference type="Pfam" id="PF17921">
    <property type="entry name" value="Integrase_H2C2"/>
    <property type="match status" value="1"/>
</dbReference>
<dbReference type="PANTHER" id="PTHR48475:SF2">
    <property type="entry name" value="RIBONUCLEASE H"/>
    <property type="match status" value="1"/>
</dbReference>
<reference evidence="8" key="1">
    <citation type="submission" date="2022-07" db="EMBL/GenBank/DDBJ databases">
        <authorList>
            <person name="Macas J."/>
            <person name="Novak P."/>
            <person name="Neumann P."/>
        </authorList>
    </citation>
    <scope>NUCLEOTIDE SEQUENCE</scope>
</reference>
<keyword evidence="5" id="KW-0378">Hydrolase</keyword>
<evidence type="ECO:0000259" key="7">
    <source>
        <dbReference type="PROSITE" id="PS50879"/>
    </source>
</evidence>
<name>A0A9P1ED35_CUSEU</name>
<dbReference type="Pfam" id="PF17917">
    <property type="entry name" value="RT_RNaseH"/>
    <property type="match status" value="1"/>
</dbReference>
<dbReference type="PANTHER" id="PTHR48475">
    <property type="entry name" value="RIBONUCLEASE H"/>
    <property type="match status" value="1"/>
</dbReference>
<dbReference type="Pfam" id="PF13456">
    <property type="entry name" value="RVT_3"/>
    <property type="match status" value="1"/>
</dbReference>
<keyword evidence="4" id="KW-0255">Endonuclease</keyword>
<dbReference type="CDD" id="cd09279">
    <property type="entry name" value="RNase_HI_like"/>
    <property type="match status" value="1"/>
</dbReference>
<keyword evidence="9" id="KW-1185">Reference proteome</keyword>
<dbReference type="InterPro" id="IPR041373">
    <property type="entry name" value="RT_RNaseH"/>
</dbReference>
<feature type="domain" description="RNase H type-1" evidence="7">
    <location>
        <begin position="132"/>
        <end position="261"/>
    </location>
</feature>
<evidence type="ECO:0000313" key="8">
    <source>
        <dbReference type="EMBL" id="CAH9096527.1"/>
    </source>
</evidence>
<dbReference type="GO" id="GO:0003676">
    <property type="term" value="F:nucleic acid binding"/>
    <property type="evidence" value="ECO:0007669"/>
    <property type="project" value="InterPro"/>
</dbReference>
<dbReference type="InterPro" id="IPR043502">
    <property type="entry name" value="DNA/RNA_pol_sf"/>
</dbReference>
<gene>
    <name evidence="8" type="ORF">CEURO_LOCUS13442</name>
</gene>
<organism evidence="8 9">
    <name type="scientific">Cuscuta europaea</name>
    <name type="common">European dodder</name>
    <dbReference type="NCBI Taxonomy" id="41803"/>
    <lineage>
        <taxon>Eukaryota</taxon>
        <taxon>Viridiplantae</taxon>
        <taxon>Streptophyta</taxon>
        <taxon>Embryophyta</taxon>
        <taxon>Tracheophyta</taxon>
        <taxon>Spermatophyta</taxon>
        <taxon>Magnoliopsida</taxon>
        <taxon>eudicotyledons</taxon>
        <taxon>Gunneridae</taxon>
        <taxon>Pentapetalae</taxon>
        <taxon>asterids</taxon>
        <taxon>lamiids</taxon>
        <taxon>Solanales</taxon>
        <taxon>Convolvulaceae</taxon>
        <taxon>Cuscuteae</taxon>
        <taxon>Cuscuta</taxon>
        <taxon>Cuscuta subgen. Cuscuta</taxon>
    </lineage>
</organism>
<evidence type="ECO:0000313" key="9">
    <source>
        <dbReference type="Proteomes" id="UP001152484"/>
    </source>
</evidence>
<dbReference type="InterPro" id="IPR002156">
    <property type="entry name" value="RNaseH_domain"/>
</dbReference>
<evidence type="ECO:0000256" key="2">
    <source>
        <dbReference type="ARBA" id="ARBA00022695"/>
    </source>
</evidence>
<dbReference type="GO" id="GO:0003964">
    <property type="term" value="F:RNA-directed DNA polymerase activity"/>
    <property type="evidence" value="ECO:0007669"/>
    <property type="project" value="UniProtKB-KW"/>
</dbReference>
<evidence type="ECO:0000256" key="4">
    <source>
        <dbReference type="ARBA" id="ARBA00022759"/>
    </source>
</evidence>
<dbReference type="Gene3D" id="3.30.420.10">
    <property type="entry name" value="Ribonuclease H-like superfamily/Ribonuclease H"/>
    <property type="match status" value="1"/>
</dbReference>
<dbReference type="AlphaFoldDB" id="A0A9P1ED35"/>
<dbReference type="InterPro" id="IPR012337">
    <property type="entry name" value="RNaseH-like_sf"/>
</dbReference>